<accession>A0AA38GBU3</accession>
<evidence type="ECO:0000313" key="2">
    <source>
        <dbReference type="Proteomes" id="UP000824469"/>
    </source>
</evidence>
<feature type="non-terminal residue" evidence="1">
    <location>
        <position position="1"/>
    </location>
</feature>
<comment type="caution">
    <text evidence="1">The sequence shown here is derived from an EMBL/GenBank/DDBJ whole genome shotgun (WGS) entry which is preliminary data.</text>
</comment>
<dbReference type="EMBL" id="JAHRHJ020000004">
    <property type="protein sequence ID" value="KAH9318818.1"/>
    <property type="molecule type" value="Genomic_DNA"/>
</dbReference>
<proteinExistence type="predicted"/>
<organism evidence="1 2">
    <name type="scientific">Taxus chinensis</name>
    <name type="common">Chinese yew</name>
    <name type="synonym">Taxus wallichiana var. chinensis</name>
    <dbReference type="NCBI Taxonomy" id="29808"/>
    <lineage>
        <taxon>Eukaryota</taxon>
        <taxon>Viridiplantae</taxon>
        <taxon>Streptophyta</taxon>
        <taxon>Embryophyta</taxon>
        <taxon>Tracheophyta</taxon>
        <taxon>Spermatophyta</taxon>
        <taxon>Pinopsida</taxon>
        <taxon>Pinidae</taxon>
        <taxon>Conifers II</taxon>
        <taxon>Cupressales</taxon>
        <taxon>Taxaceae</taxon>
        <taxon>Taxus</taxon>
    </lineage>
</organism>
<gene>
    <name evidence="1" type="ORF">KI387_020587</name>
</gene>
<evidence type="ECO:0000313" key="1">
    <source>
        <dbReference type="EMBL" id="KAH9318818.1"/>
    </source>
</evidence>
<reference evidence="1 2" key="1">
    <citation type="journal article" date="2021" name="Nat. Plants">
        <title>The Taxus genome provides insights into paclitaxel biosynthesis.</title>
        <authorList>
            <person name="Xiong X."/>
            <person name="Gou J."/>
            <person name="Liao Q."/>
            <person name="Li Y."/>
            <person name="Zhou Q."/>
            <person name="Bi G."/>
            <person name="Li C."/>
            <person name="Du R."/>
            <person name="Wang X."/>
            <person name="Sun T."/>
            <person name="Guo L."/>
            <person name="Liang H."/>
            <person name="Lu P."/>
            <person name="Wu Y."/>
            <person name="Zhang Z."/>
            <person name="Ro D.K."/>
            <person name="Shang Y."/>
            <person name="Huang S."/>
            <person name="Yan J."/>
        </authorList>
    </citation>
    <scope>NUCLEOTIDE SEQUENCE [LARGE SCALE GENOMIC DNA]</scope>
    <source>
        <strain evidence="1">Ta-2019</strain>
    </source>
</reference>
<protein>
    <submittedName>
        <fullName evidence="1">Uncharacterized protein</fullName>
    </submittedName>
</protein>
<keyword evidence="2" id="KW-1185">Reference proteome</keyword>
<feature type="non-terminal residue" evidence="1">
    <location>
        <position position="68"/>
    </location>
</feature>
<sequence length="68" mass="7455">GATFCTRFRKGQKGVHFALAPANQLQIRIFVYVHHGFMIFSIPQLGNAQEAKGKIGLGTQQIGLTMLP</sequence>
<name>A0AA38GBU3_TAXCH</name>
<dbReference type="AlphaFoldDB" id="A0AA38GBU3"/>
<dbReference type="Proteomes" id="UP000824469">
    <property type="component" value="Unassembled WGS sequence"/>
</dbReference>